<dbReference type="PROSITE" id="PS52035">
    <property type="entry name" value="PEPTIDASE_M14"/>
    <property type="match status" value="1"/>
</dbReference>
<dbReference type="GO" id="GO:0032259">
    <property type="term" value="P:methylation"/>
    <property type="evidence" value="ECO:0007669"/>
    <property type="project" value="UniProtKB-KW"/>
</dbReference>
<feature type="domain" description="Peptidase M14" evidence="13">
    <location>
        <begin position="947"/>
        <end position="1224"/>
    </location>
</feature>
<evidence type="ECO:0000256" key="9">
    <source>
        <dbReference type="ARBA" id="ARBA00022741"/>
    </source>
</evidence>
<comment type="caution">
    <text evidence="12">Lacks conserved residue(s) required for the propagation of feature annotation.</text>
</comment>
<keyword evidence="7" id="KW-0808">Transferase</keyword>
<dbReference type="UniPathway" id="UPA00277">
    <property type="reaction ID" value="UER00407"/>
</dbReference>
<evidence type="ECO:0000256" key="11">
    <source>
        <dbReference type="ARBA" id="ARBA00022840"/>
    </source>
</evidence>
<evidence type="ECO:0000256" key="12">
    <source>
        <dbReference type="PROSITE-ProRule" id="PRU01379"/>
    </source>
</evidence>
<dbReference type="Gene3D" id="3.90.1640.10">
    <property type="entry name" value="inorganic pyrophosphatase (n-terminal core)"/>
    <property type="match status" value="1"/>
</dbReference>
<dbReference type="SUPFAM" id="SSF53335">
    <property type="entry name" value="S-adenosyl-L-methionine-dependent methyltransferases"/>
    <property type="match status" value="2"/>
</dbReference>
<dbReference type="GO" id="GO:0009231">
    <property type="term" value="P:riboflavin biosynthetic process"/>
    <property type="evidence" value="ECO:0007669"/>
    <property type="project" value="InterPro"/>
</dbReference>
<dbReference type="GO" id="GO:0006508">
    <property type="term" value="P:proteolysis"/>
    <property type="evidence" value="ECO:0007669"/>
    <property type="project" value="InterPro"/>
</dbReference>
<evidence type="ECO:0000256" key="10">
    <source>
        <dbReference type="ARBA" id="ARBA00022827"/>
    </source>
</evidence>
<keyword evidence="11" id="KW-0067">ATP-binding</keyword>
<dbReference type="Pfam" id="PF01555">
    <property type="entry name" value="N6_N4_Mtase"/>
    <property type="match status" value="1"/>
</dbReference>
<dbReference type="Pfam" id="PF02272">
    <property type="entry name" value="DHHA1"/>
    <property type="match status" value="1"/>
</dbReference>
<dbReference type="GO" id="GO:0005524">
    <property type="term" value="F:ATP binding"/>
    <property type="evidence" value="ECO:0007669"/>
    <property type="project" value="UniProtKB-KW"/>
</dbReference>
<dbReference type="InterPro" id="IPR015865">
    <property type="entry name" value="Riboflavin_kinase_bac/euk"/>
</dbReference>
<keyword evidence="15" id="KW-1185">Reference proteome</keyword>
<dbReference type="EMBL" id="CAJNJA010010448">
    <property type="protein sequence ID" value="CAE7257663.1"/>
    <property type="molecule type" value="Genomic_DNA"/>
</dbReference>
<dbReference type="SUPFAM" id="SSF52374">
    <property type="entry name" value="Nucleotidylyl transferase"/>
    <property type="match status" value="1"/>
</dbReference>
<proteinExistence type="inferred from homology"/>
<evidence type="ECO:0000256" key="1">
    <source>
        <dbReference type="ARBA" id="ARBA00004726"/>
    </source>
</evidence>
<dbReference type="Pfam" id="PF01687">
    <property type="entry name" value="Flavokinase"/>
    <property type="match status" value="1"/>
</dbReference>
<dbReference type="InterPro" id="IPR003156">
    <property type="entry name" value="DHHA1_dom"/>
</dbReference>
<dbReference type="Proteomes" id="UP000601435">
    <property type="component" value="Unassembled WGS sequence"/>
</dbReference>
<evidence type="ECO:0000256" key="2">
    <source>
        <dbReference type="ARBA" id="ARBA00005201"/>
    </source>
</evidence>
<dbReference type="Pfam" id="PF06574">
    <property type="entry name" value="FAD_syn"/>
    <property type="match status" value="1"/>
</dbReference>
<dbReference type="GO" id="GO:0003919">
    <property type="term" value="F:FMN adenylyltransferase activity"/>
    <property type="evidence" value="ECO:0007669"/>
    <property type="project" value="InterPro"/>
</dbReference>
<dbReference type="GO" id="GO:0008170">
    <property type="term" value="F:N-methyltransferase activity"/>
    <property type="evidence" value="ECO:0007669"/>
    <property type="project" value="InterPro"/>
</dbReference>
<dbReference type="Pfam" id="PF01368">
    <property type="entry name" value="DHH"/>
    <property type="match status" value="1"/>
</dbReference>
<dbReference type="OrthoDB" id="410289at2759"/>
<dbReference type="GO" id="GO:0008531">
    <property type="term" value="F:riboflavin kinase activity"/>
    <property type="evidence" value="ECO:0007669"/>
    <property type="project" value="InterPro"/>
</dbReference>
<dbReference type="InterPro" id="IPR029063">
    <property type="entry name" value="SAM-dependent_MTases_sf"/>
</dbReference>
<dbReference type="Gene3D" id="3.40.50.620">
    <property type="entry name" value="HUPs"/>
    <property type="match status" value="1"/>
</dbReference>
<organism evidence="14 15">
    <name type="scientific">Symbiodinium necroappetens</name>
    <dbReference type="NCBI Taxonomy" id="1628268"/>
    <lineage>
        <taxon>Eukaryota</taxon>
        <taxon>Sar</taxon>
        <taxon>Alveolata</taxon>
        <taxon>Dinophyceae</taxon>
        <taxon>Suessiales</taxon>
        <taxon>Symbiodiniaceae</taxon>
        <taxon>Symbiodinium</taxon>
    </lineage>
</organism>
<evidence type="ECO:0000256" key="4">
    <source>
        <dbReference type="ARBA" id="ARBA00022603"/>
    </source>
</evidence>
<dbReference type="InterPro" id="IPR001667">
    <property type="entry name" value="DDH_dom"/>
</dbReference>
<feature type="non-terminal residue" evidence="14">
    <location>
        <position position="1435"/>
    </location>
</feature>
<evidence type="ECO:0000256" key="3">
    <source>
        <dbReference type="ARBA" id="ARBA00005988"/>
    </source>
</evidence>
<dbReference type="CDD" id="cd02064">
    <property type="entry name" value="FAD_synthetase_N"/>
    <property type="match status" value="1"/>
</dbReference>
<keyword evidence="8" id="KW-0548">Nucleotidyltransferase</keyword>
<keyword evidence="6" id="KW-0288">FMN</keyword>
<comment type="pathway">
    <text evidence="2">Cofactor biosynthesis; FMN biosynthesis; FMN from riboflavin (ATP route): step 1/1.</text>
</comment>
<gene>
    <name evidence="14" type="primary">ribCF</name>
    <name evidence="14" type="ORF">SNEC2469_LOCUS5736</name>
</gene>
<evidence type="ECO:0000256" key="7">
    <source>
        <dbReference type="ARBA" id="ARBA00022679"/>
    </source>
</evidence>
<comment type="similarity">
    <text evidence="3 12">Belongs to the peptidase M14 family.</text>
</comment>
<keyword evidence="10" id="KW-0274">FAD</keyword>
<dbReference type="InterPro" id="IPR000834">
    <property type="entry name" value="Peptidase_M14"/>
</dbReference>
<dbReference type="Gene3D" id="2.40.30.30">
    <property type="entry name" value="Riboflavin kinase-like"/>
    <property type="match status" value="1"/>
</dbReference>
<dbReference type="SMART" id="SM00904">
    <property type="entry name" value="Flavokinase"/>
    <property type="match status" value="1"/>
</dbReference>
<keyword evidence="5" id="KW-0285">Flavoprotein</keyword>
<dbReference type="Gene3D" id="3.10.310.30">
    <property type="match status" value="1"/>
</dbReference>
<dbReference type="InterPro" id="IPR051319">
    <property type="entry name" value="Oligoribo/pAp-PDE_c-di-AMP_PDE"/>
</dbReference>
<comment type="pathway">
    <text evidence="1">Cofactor biosynthesis; FAD biosynthesis; FAD from FMN: step 1/1.</text>
</comment>
<evidence type="ECO:0000313" key="14">
    <source>
        <dbReference type="EMBL" id="CAE7257663.1"/>
    </source>
</evidence>
<dbReference type="GO" id="GO:0004181">
    <property type="term" value="F:metallocarboxypeptidase activity"/>
    <property type="evidence" value="ECO:0007669"/>
    <property type="project" value="InterPro"/>
</dbReference>
<dbReference type="UniPathway" id="UPA00276">
    <property type="reaction ID" value="UER00406"/>
</dbReference>
<dbReference type="SUPFAM" id="SSF64182">
    <property type="entry name" value="DHH phosphoesterases"/>
    <property type="match status" value="1"/>
</dbReference>
<dbReference type="SMART" id="SM00631">
    <property type="entry name" value="Zn_pept"/>
    <property type="match status" value="1"/>
</dbReference>
<keyword evidence="9" id="KW-0547">Nucleotide-binding</keyword>
<dbReference type="Pfam" id="PF00246">
    <property type="entry name" value="Peptidase_M14"/>
    <property type="match status" value="1"/>
</dbReference>
<dbReference type="SUPFAM" id="SSF82114">
    <property type="entry name" value="Riboflavin kinase-like"/>
    <property type="match status" value="1"/>
</dbReference>
<dbReference type="GO" id="GO:0006747">
    <property type="term" value="P:FAD biosynthetic process"/>
    <property type="evidence" value="ECO:0007669"/>
    <property type="project" value="UniProtKB-UniPathway"/>
</dbReference>
<evidence type="ECO:0000313" key="15">
    <source>
        <dbReference type="Proteomes" id="UP000601435"/>
    </source>
</evidence>
<dbReference type="SUPFAM" id="SSF53187">
    <property type="entry name" value="Zn-dependent exopeptidases"/>
    <property type="match status" value="1"/>
</dbReference>
<sequence>GTPEGRAWAVRFAYRCGMGESARVVTIGNFDGVHVGHGRLLSAARGAAGDTGRVTAVVFDAHPRTVLRPGEPGPAVLTTFEQRRELILSMGADEVVRLSPTPELLSMTPEAFVERVVREHSPTWLVEGHDFRFGKGRAGDEHVLRRLGEGHGFGVTIVDEQIVSLSDQHEVRASSTLTRWLVERGRVADAARVLGRPYRMSGVVEMGDRRGRQIGFPTANLNTPNALPADGVYAARATLADGRAFDVALHVGERPVFDDTRRTVEAHILDWGGPVSEGGEEYGWDLHLDVIAFLRDQMRFSGVDGLIEQIHRDVARSREASVWETNATIGEIAGVLRGAGSVLILTHVKPDGDAIGSTLALGRALGSMGKAVTIAYVGPWPSRYDGVLGETSVLHANGATFAQPPFGEPDVIVVLDTGARSQLDAACAYVEERAQRTVIVDHHAHGDAALASTRHIDTTAAAAAVLASMLVCDLLETNARSLPREIAEPLFLGCATDTGWFKHPNVSPRCLRLCADLLEAGADHDHLFRTTEQNDPASRLLLMRRALDSLTFHDGDRVAVMALLAKDFEETGASQDDSGGLIDVPKSIGAVRVSVLLTERGGRVKVSFRSKAGEGEVDVNQAAQSLGGGGHKHAAGATLDVPMDVARAAVLGVYKRPPLRVMTTTLWEYPSQHYGKGMQGDKGYAGATPSWVIWQLLTRYTREGDTVLDPMCGSGTTLDVCYDLKRNGKGFDLQPQREAITLADARALPVADESVDFFFVDPPYSTHIEYSDDPRCIGKLDSGGTDGGAAYYEAMAQVISEAHRVLRDRRYMALYVSDSFKKGKPFMPIGFELFALMRERFKPVDIISVVRQNAKLTRGNWHKAAREGNYFLRGFNYLFIMKKEEGGPDTRAMMRWMAMAAVCAGLFGCASEDAARVGAERRAQTAVSSSSFRCDRLTRAEASEFRATMLYDEVVAFVDELAESQLAHRVSMGATEEGRDLPVLVIADPPVRNADEALESGKVRFFAFGGIHSGECCGKEALLMYARDLLNDPSSHRDVLDTCVLLIAPLYNADGNERVDAENRRGQNGPELGMGERANVNGLDLNRDFVKLASAEAKSMIGFFNEWDPHVVFDSHTTNGSYHRYTLTYDGAMNPSGDTALLEYTRDEFLPDVSRRMEAETGYLSFFYGNFDRELTRWGTYSHMPRYGANYVGLRHRIAILSEAYAYATFEDRVRSTGAFLRECVERASEDAERIAQMCARADREASSPSSVEVGIAYEIAPFGAPVTIKSYELAKPDPDRWGVRPIATETEVEYEVEHWGTFVPTRTVTRPEGYLIPESHGHVVEKLREHGVRVRPLTRRVGATIERYAIDSVEVAGREYQGVRAVTLDVSKRGEWIGVGEGWTYVPTDQPLGNLVVYLLEPESDDGLSLWGVIDADPREGTNYPILRVLGFSE</sequence>
<dbReference type="GO" id="GO:0008270">
    <property type="term" value="F:zinc ion binding"/>
    <property type="evidence" value="ECO:0007669"/>
    <property type="project" value="InterPro"/>
</dbReference>
<dbReference type="InterPro" id="IPR038763">
    <property type="entry name" value="DHH_sf"/>
</dbReference>
<protein>
    <submittedName>
        <fullName evidence="14">RibCF protein</fullName>
    </submittedName>
</protein>
<accession>A0A812M9E7</accession>
<evidence type="ECO:0000256" key="6">
    <source>
        <dbReference type="ARBA" id="ARBA00022643"/>
    </source>
</evidence>
<dbReference type="InterPro" id="IPR023465">
    <property type="entry name" value="Riboflavin_kinase_dom_sf"/>
</dbReference>
<dbReference type="PANTHER" id="PTHR47618:SF1">
    <property type="entry name" value="BIFUNCTIONAL OLIGORIBONUCLEASE AND PAP PHOSPHATASE NRNA"/>
    <property type="match status" value="1"/>
</dbReference>
<dbReference type="InterPro" id="IPR002941">
    <property type="entry name" value="DNA_methylase_N4/N6"/>
</dbReference>
<reference evidence="14" key="1">
    <citation type="submission" date="2021-02" db="EMBL/GenBank/DDBJ databases">
        <authorList>
            <person name="Dougan E. K."/>
            <person name="Rhodes N."/>
            <person name="Thang M."/>
            <person name="Chan C."/>
        </authorList>
    </citation>
    <scope>NUCLEOTIDE SEQUENCE</scope>
</reference>
<dbReference type="GO" id="GO:0009398">
    <property type="term" value="P:FMN biosynthetic process"/>
    <property type="evidence" value="ECO:0007669"/>
    <property type="project" value="UniProtKB-UniPathway"/>
</dbReference>
<comment type="caution">
    <text evidence="14">The sequence shown here is derived from an EMBL/GenBank/DDBJ whole genome shotgun (WGS) entry which is preliminary data.</text>
</comment>
<dbReference type="CDD" id="cd06241">
    <property type="entry name" value="M14-like"/>
    <property type="match status" value="1"/>
</dbReference>
<keyword evidence="4" id="KW-0489">Methyltransferase</keyword>
<dbReference type="Gene3D" id="3.40.50.150">
    <property type="entry name" value="Vaccinia Virus protein VP39"/>
    <property type="match status" value="2"/>
</dbReference>
<evidence type="ECO:0000256" key="8">
    <source>
        <dbReference type="ARBA" id="ARBA00022695"/>
    </source>
</evidence>
<evidence type="ECO:0000259" key="13">
    <source>
        <dbReference type="PROSITE" id="PS52035"/>
    </source>
</evidence>
<dbReference type="PANTHER" id="PTHR47618">
    <property type="entry name" value="BIFUNCTIONAL OLIGORIBONUCLEASE AND PAP PHOSPHATASE NRNA"/>
    <property type="match status" value="1"/>
</dbReference>
<dbReference type="InterPro" id="IPR014729">
    <property type="entry name" value="Rossmann-like_a/b/a_fold"/>
</dbReference>
<dbReference type="InterPro" id="IPR015864">
    <property type="entry name" value="FAD_synthase"/>
</dbReference>
<dbReference type="GO" id="GO:0003677">
    <property type="term" value="F:DNA binding"/>
    <property type="evidence" value="ECO:0007669"/>
    <property type="project" value="InterPro"/>
</dbReference>
<evidence type="ECO:0000256" key="5">
    <source>
        <dbReference type="ARBA" id="ARBA00022630"/>
    </source>
</evidence>
<name>A0A812M9E7_9DINO</name>
<dbReference type="Gene3D" id="3.40.630.10">
    <property type="entry name" value="Zn peptidases"/>
    <property type="match status" value="1"/>
</dbReference>